<dbReference type="InterPro" id="IPR025110">
    <property type="entry name" value="AMP-bd_C"/>
</dbReference>
<dbReference type="InterPro" id="IPR029058">
    <property type="entry name" value="AB_hydrolase_fold"/>
</dbReference>
<dbReference type="Pfam" id="PF00550">
    <property type="entry name" value="PP-binding"/>
    <property type="match status" value="1"/>
</dbReference>
<dbReference type="CDD" id="cd05930">
    <property type="entry name" value="A_NRPS"/>
    <property type="match status" value="1"/>
</dbReference>
<dbReference type="Gene3D" id="3.40.50.1820">
    <property type="entry name" value="alpha/beta hydrolase"/>
    <property type="match status" value="1"/>
</dbReference>
<dbReference type="Pfam" id="PF13193">
    <property type="entry name" value="AMP-binding_C"/>
    <property type="match status" value="1"/>
</dbReference>
<dbReference type="Gene3D" id="2.30.38.10">
    <property type="entry name" value="Luciferase, Domain 3"/>
    <property type="match status" value="1"/>
</dbReference>
<keyword evidence="7" id="KW-1185">Reference proteome</keyword>
<organism evidence="6 7">
    <name type="scientific">Pedobacter frigoris</name>
    <dbReference type="NCBI Taxonomy" id="2571272"/>
    <lineage>
        <taxon>Bacteria</taxon>
        <taxon>Pseudomonadati</taxon>
        <taxon>Bacteroidota</taxon>
        <taxon>Sphingobacteriia</taxon>
        <taxon>Sphingobacteriales</taxon>
        <taxon>Sphingobacteriaceae</taxon>
        <taxon>Pedobacter</taxon>
    </lineage>
</organism>
<dbReference type="SUPFAM" id="SSF56801">
    <property type="entry name" value="Acetyl-CoA synthetase-like"/>
    <property type="match status" value="1"/>
</dbReference>
<evidence type="ECO:0000313" key="6">
    <source>
        <dbReference type="EMBL" id="TKC09329.1"/>
    </source>
</evidence>
<evidence type="ECO:0000256" key="1">
    <source>
        <dbReference type="ARBA" id="ARBA00001957"/>
    </source>
</evidence>
<comment type="caution">
    <text evidence="6">The sequence shown here is derived from an EMBL/GenBank/DDBJ whole genome shotgun (WGS) entry which is preliminary data.</text>
</comment>
<dbReference type="InterPro" id="IPR020806">
    <property type="entry name" value="PKS_PP-bd"/>
</dbReference>
<dbReference type="PRINTS" id="PR00154">
    <property type="entry name" value="AMPBINDING"/>
</dbReference>
<dbReference type="AlphaFoldDB" id="A0A4U1CTN4"/>
<proteinExistence type="inferred from homology"/>
<dbReference type="OrthoDB" id="4317020at2"/>
<dbReference type="Pfam" id="PF00501">
    <property type="entry name" value="AMP-binding"/>
    <property type="match status" value="1"/>
</dbReference>
<dbReference type="RefSeq" id="WP_136834740.1">
    <property type="nucleotide sequence ID" value="NZ_SWBQ01000001.1"/>
</dbReference>
<evidence type="ECO:0000313" key="7">
    <source>
        <dbReference type="Proteomes" id="UP000307244"/>
    </source>
</evidence>
<evidence type="ECO:0000259" key="5">
    <source>
        <dbReference type="PROSITE" id="PS50075"/>
    </source>
</evidence>
<comment type="similarity">
    <text evidence="2">Belongs to the ATP-dependent AMP-binding enzyme family.</text>
</comment>
<dbReference type="SUPFAM" id="SSF47336">
    <property type="entry name" value="ACP-like"/>
    <property type="match status" value="1"/>
</dbReference>
<evidence type="ECO:0000256" key="4">
    <source>
        <dbReference type="ARBA" id="ARBA00022553"/>
    </source>
</evidence>
<dbReference type="SUPFAM" id="SSF53474">
    <property type="entry name" value="alpha/beta-Hydrolases"/>
    <property type="match status" value="1"/>
</dbReference>
<dbReference type="GO" id="GO:0005737">
    <property type="term" value="C:cytoplasm"/>
    <property type="evidence" value="ECO:0007669"/>
    <property type="project" value="TreeGrafter"/>
</dbReference>
<gene>
    <name evidence="6" type="ORF">FA047_04345</name>
</gene>
<dbReference type="FunFam" id="3.40.50.12780:FF:000012">
    <property type="entry name" value="Non-ribosomal peptide synthetase"/>
    <property type="match status" value="1"/>
</dbReference>
<evidence type="ECO:0000256" key="2">
    <source>
        <dbReference type="ARBA" id="ARBA00006432"/>
    </source>
</evidence>
<dbReference type="NCBIfam" id="TIGR01733">
    <property type="entry name" value="AA-adenyl-dom"/>
    <property type="match status" value="1"/>
</dbReference>
<keyword evidence="4" id="KW-0597">Phosphoprotein</keyword>
<dbReference type="Pfam" id="PF00975">
    <property type="entry name" value="Thioesterase"/>
    <property type="match status" value="1"/>
</dbReference>
<name>A0A4U1CTN4_9SPHI</name>
<dbReference type="FunFam" id="3.30.300.30:FF:000010">
    <property type="entry name" value="Enterobactin synthetase component F"/>
    <property type="match status" value="1"/>
</dbReference>
<feature type="domain" description="Carrier" evidence="5">
    <location>
        <begin position="511"/>
        <end position="586"/>
    </location>
</feature>
<dbReference type="FunFam" id="3.40.50.980:FF:000001">
    <property type="entry name" value="Non-ribosomal peptide synthetase"/>
    <property type="match status" value="1"/>
</dbReference>
<dbReference type="Proteomes" id="UP000307244">
    <property type="component" value="Unassembled WGS sequence"/>
</dbReference>
<keyword evidence="3" id="KW-0596">Phosphopantetheine</keyword>
<dbReference type="GO" id="GO:0044550">
    <property type="term" value="P:secondary metabolite biosynthetic process"/>
    <property type="evidence" value="ECO:0007669"/>
    <property type="project" value="UniProtKB-ARBA"/>
</dbReference>
<sequence length="859" mass="96264">MSFQTIYLIEKQAKLSPHKRALSYKGNRLTYSELNGRANQLAAFLIDNGAVKEGVIAVAVDRSAEMVILLIAILKSGAAYVPLDPDYPEKRLEYMLNDSAARFSITNKKYEGRIQSQATELILEDLWQQSEQYPTDDPGVAISETDLAYILYTSGSTGMPKGVMIEHRNLFNLLTSMQKFPGIDSDDTLLALTTISFDISVLELFLPFTVGAHLVITDTEVTKDGAAILEEIKRNHISIIQATPSTYKMMLAAEWNEKFDLKVLCCGEQLPKDLAEKLLSRCKGLYNMYGPTETTIYSSGKQILATDEVITIGYPIQNTSVYILDEQNHILSEGETGEISIGGEGLARGYFNKPELSAEKFITHVLPDDPLYRIYKTGDLGRILPNGEIQCFGRIDHQVKIRGYRIELGEIEYALIQQSGVKETVVAPWDGPNGDKRLAAYIVPENRLSNEDFLKQIPIWKEALKASVPTYMVPGDFVLLEKMPLTNNGKVDRKALPVPEIRASLAIEGDQPQTEIQQILAEIWKQHLGVHAIGIHDNFFDLGGHSLTAVKVMVRIKNKIGKQLPLGTLFKNPTIVELAECLEAELPHASPESLIPLQPLGKKMPLYIIHGIGSTVFKFFDFAQQLGEDQPVFGLQARGIDGTENPAETIEEMATQYITEILKSNPDGPYALSGYSLGGLIAFEMTRQLEAMGKEVRVLAMFDTYIIKNNQLEPGLYKSIHRVTSRIAKFFYTFSLLLAEPRRTIEHKLFTIAQSFKKMKGEEVRGVLDEDFDFITKVGEVHRAAIPKYKLKPYHGDIHLFRARKVATYLNDFKFLGWKPYAKAVHIHQIDGEHDTIFNTPINRKFADSLQRLLDNAGG</sequence>
<dbReference type="PROSITE" id="PS50075">
    <property type="entry name" value="CARRIER"/>
    <property type="match status" value="1"/>
</dbReference>
<accession>A0A4U1CTN4</accession>
<dbReference type="InterPro" id="IPR000873">
    <property type="entry name" value="AMP-dep_synth/lig_dom"/>
</dbReference>
<evidence type="ECO:0000256" key="3">
    <source>
        <dbReference type="ARBA" id="ARBA00022450"/>
    </source>
</evidence>
<dbReference type="InterPro" id="IPR010071">
    <property type="entry name" value="AA_adenyl_dom"/>
</dbReference>
<dbReference type="EMBL" id="SWBQ01000001">
    <property type="protein sequence ID" value="TKC09329.1"/>
    <property type="molecule type" value="Genomic_DNA"/>
</dbReference>
<dbReference type="GO" id="GO:0031177">
    <property type="term" value="F:phosphopantetheine binding"/>
    <property type="evidence" value="ECO:0007669"/>
    <property type="project" value="InterPro"/>
</dbReference>
<dbReference type="InterPro" id="IPR009081">
    <property type="entry name" value="PP-bd_ACP"/>
</dbReference>
<dbReference type="FunFam" id="1.10.1200.10:FF:000005">
    <property type="entry name" value="Nonribosomal peptide synthetase 1"/>
    <property type="match status" value="1"/>
</dbReference>
<dbReference type="PANTHER" id="PTHR45527">
    <property type="entry name" value="NONRIBOSOMAL PEPTIDE SYNTHETASE"/>
    <property type="match status" value="1"/>
</dbReference>
<comment type="cofactor">
    <cofactor evidence="1">
        <name>pantetheine 4'-phosphate</name>
        <dbReference type="ChEBI" id="CHEBI:47942"/>
    </cofactor>
</comment>
<dbReference type="Gene3D" id="3.30.300.30">
    <property type="match status" value="1"/>
</dbReference>
<dbReference type="InterPro" id="IPR001031">
    <property type="entry name" value="Thioesterase"/>
</dbReference>
<reference evidence="6 7" key="1">
    <citation type="submission" date="2019-04" db="EMBL/GenBank/DDBJ databases">
        <title>Pedobacter sp. RP-3-15 sp. nov., isolated from Arctic soil.</title>
        <authorList>
            <person name="Dahal R.H."/>
            <person name="Kim D.-U."/>
        </authorList>
    </citation>
    <scope>NUCLEOTIDE SEQUENCE [LARGE SCALE GENOMIC DNA]</scope>
    <source>
        <strain evidence="6 7">RP-3-15</strain>
    </source>
</reference>
<dbReference type="PANTHER" id="PTHR45527:SF1">
    <property type="entry name" value="FATTY ACID SYNTHASE"/>
    <property type="match status" value="1"/>
</dbReference>
<dbReference type="SMART" id="SM00823">
    <property type="entry name" value="PKS_PP"/>
    <property type="match status" value="1"/>
</dbReference>
<dbReference type="Gene3D" id="3.40.50.980">
    <property type="match status" value="2"/>
</dbReference>
<protein>
    <submittedName>
        <fullName evidence="6">Amino acid adenylation domain-containing protein</fullName>
    </submittedName>
</protein>
<dbReference type="InterPro" id="IPR045851">
    <property type="entry name" value="AMP-bd_C_sf"/>
</dbReference>
<dbReference type="GO" id="GO:0043041">
    <property type="term" value="P:amino acid activation for nonribosomal peptide biosynthetic process"/>
    <property type="evidence" value="ECO:0007669"/>
    <property type="project" value="TreeGrafter"/>
</dbReference>
<dbReference type="InterPro" id="IPR020845">
    <property type="entry name" value="AMP-binding_CS"/>
</dbReference>
<dbReference type="PROSITE" id="PS00455">
    <property type="entry name" value="AMP_BINDING"/>
    <property type="match status" value="1"/>
</dbReference>
<dbReference type="Gene3D" id="1.10.1200.10">
    <property type="entry name" value="ACP-like"/>
    <property type="match status" value="1"/>
</dbReference>
<dbReference type="InterPro" id="IPR036736">
    <property type="entry name" value="ACP-like_sf"/>
</dbReference>
<dbReference type="InterPro" id="IPR020459">
    <property type="entry name" value="AMP-binding"/>
</dbReference>